<keyword evidence="8" id="KW-0863">Zinc-finger</keyword>
<dbReference type="Proteomes" id="UP000657918">
    <property type="component" value="Chromosome 8"/>
</dbReference>
<keyword evidence="10" id="KW-0862">Zinc</keyword>
<proteinExistence type="inferred from homology"/>
<dbReference type="UniPathway" id="UPA00143"/>
<evidence type="ECO:0000256" key="5">
    <source>
        <dbReference type="ARBA" id="ARBA00022679"/>
    </source>
</evidence>
<evidence type="ECO:0000313" key="16">
    <source>
        <dbReference type="EMBL" id="KAF9676948.1"/>
    </source>
</evidence>
<dbReference type="PANTHER" id="PTHR46913:SF1">
    <property type="entry name" value="RING-H2 FINGER PROTEIN ATL16"/>
    <property type="match status" value="1"/>
</dbReference>
<dbReference type="AlphaFoldDB" id="A0A835JV15"/>
<evidence type="ECO:0000259" key="15">
    <source>
        <dbReference type="Pfam" id="PF17123"/>
    </source>
</evidence>
<feature type="transmembrane region" description="Helical" evidence="14">
    <location>
        <begin position="27"/>
        <end position="48"/>
    </location>
</feature>
<protein>
    <recommendedName>
        <fullName evidence="4">RING-type E3 ubiquitin transferase</fullName>
        <ecNumber evidence="4">2.3.2.27</ecNumber>
    </recommendedName>
</protein>
<evidence type="ECO:0000256" key="7">
    <source>
        <dbReference type="ARBA" id="ARBA00022723"/>
    </source>
</evidence>
<evidence type="ECO:0000313" key="17">
    <source>
        <dbReference type="Proteomes" id="UP000657918"/>
    </source>
</evidence>
<evidence type="ECO:0000256" key="6">
    <source>
        <dbReference type="ARBA" id="ARBA00022692"/>
    </source>
</evidence>
<feature type="domain" description="RING-type" evidence="15">
    <location>
        <begin position="106"/>
        <end position="132"/>
    </location>
</feature>
<sequence length="220" mass="25171">MASQDTQPFPWHYAELDENDFQVRGRALFYVLIVSSMIILITLLSVYARWVCLENTRHSLSSGRPVPHLPRVPPRGLDSTTIKALPIALHKSNLGTGNNGTAVESECCICLGVFEDGDRLKVLPQCQHCFHLEEEAYEEVEEEAPKDEAEIQVVFYFIYNSENFKTGWKWDFVSAYWASLLCSHDDLLLFFFLVESVSLVRYVSRDGLLGKKLSETIFRK</sequence>
<dbReference type="InterPro" id="IPR001841">
    <property type="entry name" value="Znf_RING"/>
</dbReference>
<accession>A0A835JV15</accession>
<dbReference type="GO" id="GO:0061630">
    <property type="term" value="F:ubiquitin protein ligase activity"/>
    <property type="evidence" value="ECO:0007669"/>
    <property type="project" value="UniProtKB-EC"/>
</dbReference>
<dbReference type="EMBL" id="JADGMS010000008">
    <property type="protein sequence ID" value="KAF9676948.1"/>
    <property type="molecule type" value="Genomic_DNA"/>
</dbReference>
<dbReference type="Pfam" id="PF17123">
    <property type="entry name" value="zf-RING_11"/>
    <property type="match status" value="1"/>
</dbReference>
<comment type="caution">
    <text evidence="16">The sequence shown here is derived from an EMBL/GenBank/DDBJ whole genome shotgun (WGS) entry which is preliminary data.</text>
</comment>
<evidence type="ECO:0000256" key="4">
    <source>
        <dbReference type="ARBA" id="ARBA00012483"/>
    </source>
</evidence>
<dbReference type="OrthoDB" id="8062037at2759"/>
<comment type="pathway">
    <text evidence="3">Protein modification; protein ubiquitination.</text>
</comment>
<evidence type="ECO:0000256" key="1">
    <source>
        <dbReference type="ARBA" id="ARBA00000900"/>
    </source>
</evidence>
<keyword evidence="11 14" id="KW-1133">Transmembrane helix</keyword>
<keyword evidence="7" id="KW-0479">Metal-binding</keyword>
<keyword evidence="9" id="KW-0833">Ubl conjugation pathway</keyword>
<comment type="similarity">
    <text evidence="13">Belongs to the RING-type zinc finger family. ATL subfamily.</text>
</comment>
<dbReference type="GO" id="GO:0016020">
    <property type="term" value="C:membrane"/>
    <property type="evidence" value="ECO:0007669"/>
    <property type="project" value="UniProtKB-SubCell"/>
</dbReference>
<comment type="subcellular location">
    <subcellularLocation>
        <location evidence="2">Membrane</location>
        <topology evidence="2">Single-pass membrane protein</topology>
    </subcellularLocation>
</comment>
<dbReference type="Gene3D" id="3.30.40.10">
    <property type="entry name" value="Zinc/RING finger domain, C3HC4 (zinc finger)"/>
    <property type="match status" value="1"/>
</dbReference>
<comment type="catalytic activity">
    <reaction evidence="1">
        <text>S-ubiquitinyl-[E2 ubiquitin-conjugating enzyme]-L-cysteine + [acceptor protein]-L-lysine = [E2 ubiquitin-conjugating enzyme]-L-cysteine + N(6)-ubiquitinyl-[acceptor protein]-L-lysine.</text>
        <dbReference type="EC" id="2.3.2.27"/>
    </reaction>
</comment>
<reference evidence="16 17" key="1">
    <citation type="submission" date="2020-10" db="EMBL/GenBank/DDBJ databases">
        <title>Plant Genome Project.</title>
        <authorList>
            <person name="Zhang R.-G."/>
        </authorList>
    </citation>
    <scope>NUCLEOTIDE SEQUENCE [LARGE SCALE GENOMIC DNA]</scope>
    <source>
        <strain evidence="16">FAFU-HL-1</strain>
        <tissue evidence="16">Leaf</tissue>
    </source>
</reference>
<keyword evidence="6 14" id="KW-0812">Transmembrane</keyword>
<keyword evidence="5" id="KW-0808">Transferase</keyword>
<keyword evidence="17" id="KW-1185">Reference proteome</keyword>
<dbReference type="InterPro" id="IPR013083">
    <property type="entry name" value="Znf_RING/FYVE/PHD"/>
</dbReference>
<evidence type="ECO:0000256" key="8">
    <source>
        <dbReference type="ARBA" id="ARBA00022771"/>
    </source>
</evidence>
<evidence type="ECO:0000256" key="13">
    <source>
        <dbReference type="ARBA" id="ARBA00024209"/>
    </source>
</evidence>
<name>A0A835JV15_9ROSI</name>
<evidence type="ECO:0000256" key="2">
    <source>
        <dbReference type="ARBA" id="ARBA00004167"/>
    </source>
</evidence>
<organism evidence="16 17">
    <name type="scientific">Salix dunnii</name>
    <dbReference type="NCBI Taxonomy" id="1413687"/>
    <lineage>
        <taxon>Eukaryota</taxon>
        <taxon>Viridiplantae</taxon>
        <taxon>Streptophyta</taxon>
        <taxon>Embryophyta</taxon>
        <taxon>Tracheophyta</taxon>
        <taxon>Spermatophyta</taxon>
        <taxon>Magnoliopsida</taxon>
        <taxon>eudicotyledons</taxon>
        <taxon>Gunneridae</taxon>
        <taxon>Pentapetalae</taxon>
        <taxon>rosids</taxon>
        <taxon>fabids</taxon>
        <taxon>Malpighiales</taxon>
        <taxon>Salicaceae</taxon>
        <taxon>Saliceae</taxon>
        <taxon>Salix</taxon>
    </lineage>
</organism>
<dbReference type="InterPro" id="IPR044600">
    <property type="entry name" value="ATL1/ATL16-like"/>
</dbReference>
<evidence type="ECO:0000256" key="10">
    <source>
        <dbReference type="ARBA" id="ARBA00022833"/>
    </source>
</evidence>
<evidence type="ECO:0000256" key="14">
    <source>
        <dbReference type="SAM" id="Phobius"/>
    </source>
</evidence>
<evidence type="ECO:0000256" key="11">
    <source>
        <dbReference type="ARBA" id="ARBA00022989"/>
    </source>
</evidence>
<evidence type="ECO:0000256" key="9">
    <source>
        <dbReference type="ARBA" id="ARBA00022786"/>
    </source>
</evidence>
<dbReference type="EC" id="2.3.2.27" evidence="4"/>
<evidence type="ECO:0000256" key="12">
    <source>
        <dbReference type="ARBA" id="ARBA00023136"/>
    </source>
</evidence>
<dbReference type="SUPFAM" id="SSF57850">
    <property type="entry name" value="RING/U-box"/>
    <property type="match status" value="1"/>
</dbReference>
<gene>
    <name evidence="16" type="ORF">SADUNF_Sadunf08G0056400</name>
</gene>
<dbReference type="GO" id="GO:0016567">
    <property type="term" value="P:protein ubiquitination"/>
    <property type="evidence" value="ECO:0007669"/>
    <property type="project" value="UniProtKB-UniPathway"/>
</dbReference>
<dbReference type="PANTHER" id="PTHR46913">
    <property type="entry name" value="RING-H2 FINGER PROTEIN ATL16"/>
    <property type="match status" value="1"/>
</dbReference>
<dbReference type="GO" id="GO:0008270">
    <property type="term" value="F:zinc ion binding"/>
    <property type="evidence" value="ECO:0007669"/>
    <property type="project" value="UniProtKB-KW"/>
</dbReference>
<keyword evidence="12 14" id="KW-0472">Membrane</keyword>
<evidence type="ECO:0000256" key="3">
    <source>
        <dbReference type="ARBA" id="ARBA00004906"/>
    </source>
</evidence>